<organism evidence="1 2">
    <name type="scientific">Wohlfahrtiimonas chitiniclastica SH04</name>
    <dbReference type="NCBI Taxonomy" id="1261130"/>
    <lineage>
        <taxon>Bacteria</taxon>
        <taxon>Pseudomonadati</taxon>
        <taxon>Pseudomonadota</taxon>
        <taxon>Gammaproteobacteria</taxon>
        <taxon>Cardiobacteriales</taxon>
        <taxon>Ignatzschineriaceae</taxon>
        <taxon>Wohlfahrtiimonas</taxon>
    </lineage>
</organism>
<proteinExistence type="predicted"/>
<dbReference type="HOGENOM" id="CLU_3399120_0_0_6"/>
<evidence type="ECO:0000313" key="2">
    <source>
        <dbReference type="Proteomes" id="UP000011617"/>
    </source>
</evidence>
<comment type="caution">
    <text evidence="1">The sequence shown here is derived from an EMBL/GenBank/DDBJ whole genome shotgun (WGS) entry which is preliminary data.</text>
</comment>
<gene>
    <name evidence="1" type="ORF">F387_01367</name>
</gene>
<name>L8XU77_9GAMM</name>
<dbReference type="Proteomes" id="UP000011617">
    <property type="component" value="Unassembled WGS sequence"/>
</dbReference>
<protein>
    <submittedName>
        <fullName evidence="1">Uncharacterized protein</fullName>
    </submittedName>
</protein>
<dbReference type="EMBL" id="AOBV01000009">
    <property type="protein sequence ID" value="ELV07563.1"/>
    <property type="molecule type" value="Genomic_DNA"/>
</dbReference>
<keyword evidence="2" id="KW-1185">Reference proteome</keyword>
<reference evidence="1 2" key="1">
    <citation type="journal article" date="2013" name="Genome Announc.">
        <title>Complete Genome Sequence of Wohlfahrtiimonas chitiniclastica Strain SH04, Isolated from Chrysomya megacephala Collected from Pudong International Airport in China.</title>
        <authorList>
            <person name="Cao X.M."/>
            <person name="Chen T."/>
            <person name="Xu L.Z."/>
            <person name="Yao L.S."/>
            <person name="Qi J."/>
            <person name="Zhang X.L."/>
            <person name="Yan Q.L."/>
            <person name="Deng Y.H."/>
            <person name="Guo T.Y."/>
            <person name="Wang J."/>
            <person name="Hu K.X."/>
            <person name="Xu B.L."/>
        </authorList>
    </citation>
    <scope>NUCLEOTIDE SEQUENCE [LARGE SCALE GENOMIC DNA]</scope>
    <source>
        <strain evidence="1 2">SH04</strain>
    </source>
</reference>
<dbReference type="AlphaFoldDB" id="L8XU77"/>
<accession>L8XU77</accession>
<evidence type="ECO:0000313" key="1">
    <source>
        <dbReference type="EMBL" id="ELV07563.1"/>
    </source>
</evidence>
<sequence>MPDMAAFAMNFLDDSEDLVFDEFMTQDPEDD</sequence>